<evidence type="ECO:0000313" key="3">
    <source>
        <dbReference type="Proteomes" id="UP000422232"/>
    </source>
</evidence>
<evidence type="ECO:0000313" key="2">
    <source>
        <dbReference type="EMBL" id="QGO05797.1"/>
    </source>
</evidence>
<protein>
    <submittedName>
        <fullName evidence="2">Uncharacterized protein</fullName>
    </submittedName>
</protein>
<feature type="compositionally biased region" description="Polar residues" evidence="1">
    <location>
        <begin position="11"/>
        <end position="25"/>
    </location>
</feature>
<evidence type="ECO:0000256" key="1">
    <source>
        <dbReference type="SAM" id="MobiDB-lite"/>
    </source>
</evidence>
<organism evidence="2 3">
    <name type="scientific">Piscirickettsia salmonis</name>
    <dbReference type="NCBI Taxonomy" id="1238"/>
    <lineage>
        <taxon>Bacteria</taxon>
        <taxon>Pseudomonadati</taxon>
        <taxon>Pseudomonadota</taxon>
        <taxon>Gammaproteobacteria</taxon>
        <taxon>Thiotrichales</taxon>
        <taxon>Piscirickettsiaceae</taxon>
        <taxon>Piscirickettsia</taxon>
    </lineage>
</organism>
<dbReference type="RefSeq" id="WP_036777256.1">
    <property type="nucleotide sequence ID" value="NZ_CP038893.1"/>
</dbReference>
<dbReference type="AlphaFoldDB" id="A0A9Q6LJ42"/>
<name>A0A9Q6LJ42_PISSA</name>
<accession>A0A9Q6LJ42</accession>
<reference evidence="2 3" key="1">
    <citation type="submission" date="2019-04" db="EMBL/GenBank/DDBJ databases">
        <title>Complete genome sequencing of Piscirickettsia salmonis strain Psal-009.</title>
        <authorList>
            <person name="Schober I."/>
            <person name="Bunk B."/>
            <person name="Sproer C."/>
            <person name="Carril G.P."/>
            <person name="Riedel T."/>
            <person name="Flores-Herrera P.A."/>
            <person name="Nourdin-Galindo G."/>
            <person name="Marshall S.H."/>
            <person name="Overmann J."/>
        </authorList>
    </citation>
    <scope>NUCLEOTIDE SEQUENCE [LARGE SCALE GENOMIC DNA]</scope>
    <source>
        <strain evidence="2 3">Psal-009</strain>
    </source>
</reference>
<dbReference type="Proteomes" id="UP000422232">
    <property type="component" value="Chromosome"/>
</dbReference>
<sequence>MTGDEKKKAAKTSTRENQSSLIDSEASSLPPTLLFYTDSLSLIDQGQDIPIGSKKESSCPTCCLVM</sequence>
<keyword evidence="3" id="KW-1185">Reference proteome</keyword>
<dbReference type="EMBL" id="CP038908">
    <property type="protein sequence ID" value="QGO05797.1"/>
    <property type="molecule type" value="Genomic_DNA"/>
</dbReference>
<feature type="region of interest" description="Disordered" evidence="1">
    <location>
        <begin position="1"/>
        <end position="25"/>
    </location>
</feature>
<proteinExistence type="predicted"/>
<gene>
    <name evidence="2" type="ORF">Psal009_01693</name>
</gene>